<feature type="domain" description="NADH:quinone oxidoreductase/Mrp antiporter transmembrane" evidence="18">
    <location>
        <begin position="100"/>
        <end position="381"/>
    </location>
</feature>
<dbReference type="EC" id="7.1.1.2" evidence="4 17"/>
<feature type="transmembrane region" description="Helical" evidence="17">
    <location>
        <begin position="326"/>
        <end position="349"/>
    </location>
</feature>
<dbReference type="GO" id="GO:0048039">
    <property type="term" value="F:ubiquinone binding"/>
    <property type="evidence" value="ECO:0007669"/>
    <property type="project" value="TreeGrafter"/>
</dbReference>
<evidence type="ECO:0000256" key="3">
    <source>
        <dbReference type="ARBA" id="ARBA00009025"/>
    </source>
</evidence>
<feature type="transmembrane region" description="Helical" evidence="17">
    <location>
        <begin position="80"/>
        <end position="99"/>
    </location>
</feature>
<comment type="subcellular location">
    <subcellularLocation>
        <location evidence="2 17">Mitochondrion membrane</location>
        <topology evidence="2 17">Multi-pass membrane protein</topology>
    </subcellularLocation>
</comment>
<evidence type="ECO:0000256" key="6">
    <source>
        <dbReference type="ARBA" id="ARBA00022448"/>
    </source>
</evidence>
<dbReference type="GO" id="GO:0031966">
    <property type="term" value="C:mitochondrial membrane"/>
    <property type="evidence" value="ECO:0007669"/>
    <property type="project" value="UniProtKB-SubCell"/>
</dbReference>
<dbReference type="GO" id="GO:0003954">
    <property type="term" value="F:NADH dehydrogenase activity"/>
    <property type="evidence" value="ECO:0007669"/>
    <property type="project" value="TreeGrafter"/>
</dbReference>
<feature type="transmembrane region" description="Helical" evidence="17">
    <location>
        <begin position="135"/>
        <end position="153"/>
    </location>
</feature>
<keyword evidence="15 17" id="KW-0472">Membrane</keyword>
<feature type="transmembrane region" description="Helical" evidence="17">
    <location>
        <begin position="369"/>
        <end position="390"/>
    </location>
</feature>
<protein>
    <recommendedName>
        <fullName evidence="5 17">NADH-ubiquinone oxidoreductase chain 4</fullName>
        <ecNumber evidence="4 17">7.1.1.2</ecNumber>
    </recommendedName>
</protein>
<dbReference type="Pfam" id="PF00361">
    <property type="entry name" value="Proton_antipo_M"/>
    <property type="match status" value="1"/>
</dbReference>
<dbReference type="PANTHER" id="PTHR43507:SF20">
    <property type="entry name" value="NADH-UBIQUINONE OXIDOREDUCTASE CHAIN 4"/>
    <property type="match status" value="1"/>
</dbReference>
<organism evidence="19">
    <name type="scientific">Hypoaspis linteyini</name>
    <dbReference type="NCBI Taxonomy" id="2695865"/>
    <lineage>
        <taxon>Eukaryota</taxon>
        <taxon>Metazoa</taxon>
        <taxon>Ecdysozoa</taxon>
        <taxon>Arthropoda</taxon>
        <taxon>Chelicerata</taxon>
        <taxon>Arachnida</taxon>
        <taxon>Acari</taxon>
        <taxon>Parasitiformes</taxon>
        <taxon>Mesostigmata</taxon>
        <taxon>Gamasina</taxon>
        <taxon>Dermanyssoidea</taxon>
        <taxon>Laelapidae</taxon>
        <taxon>Hypoaspis</taxon>
    </lineage>
</organism>
<feature type="transmembrane region" description="Helical" evidence="17">
    <location>
        <begin position="53"/>
        <end position="73"/>
    </location>
</feature>
<comment type="similarity">
    <text evidence="3 17">Belongs to the complex I subunit 4 family.</text>
</comment>
<evidence type="ECO:0000256" key="8">
    <source>
        <dbReference type="ARBA" id="ARBA00022692"/>
    </source>
</evidence>
<evidence type="ECO:0000256" key="11">
    <source>
        <dbReference type="ARBA" id="ARBA00022989"/>
    </source>
</evidence>
<keyword evidence="7 17" id="KW-0679">Respiratory chain</keyword>
<evidence type="ECO:0000256" key="16">
    <source>
        <dbReference type="ARBA" id="ARBA00049551"/>
    </source>
</evidence>
<evidence type="ECO:0000256" key="1">
    <source>
        <dbReference type="ARBA" id="ARBA00003257"/>
    </source>
</evidence>
<accession>A0A6B9WHB0</accession>
<dbReference type="PANTHER" id="PTHR43507">
    <property type="entry name" value="NADH-UBIQUINONE OXIDOREDUCTASE CHAIN 4"/>
    <property type="match status" value="1"/>
</dbReference>
<evidence type="ECO:0000259" key="18">
    <source>
        <dbReference type="Pfam" id="PF00361"/>
    </source>
</evidence>
<evidence type="ECO:0000256" key="2">
    <source>
        <dbReference type="ARBA" id="ARBA00004225"/>
    </source>
</evidence>
<evidence type="ECO:0000256" key="15">
    <source>
        <dbReference type="ARBA" id="ARBA00023136"/>
    </source>
</evidence>
<keyword evidence="9" id="KW-1278">Translocase</keyword>
<evidence type="ECO:0000256" key="12">
    <source>
        <dbReference type="ARBA" id="ARBA00023027"/>
    </source>
</evidence>
<dbReference type="GO" id="GO:0015990">
    <property type="term" value="P:electron transport coupled proton transport"/>
    <property type="evidence" value="ECO:0007669"/>
    <property type="project" value="TreeGrafter"/>
</dbReference>
<dbReference type="AlphaFoldDB" id="A0A6B9WHB0"/>
<name>A0A6B9WHB0_9ACAR</name>
<keyword evidence="12 17" id="KW-0520">NAD</keyword>
<evidence type="ECO:0000256" key="9">
    <source>
        <dbReference type="ARBA" id="ARBA00022967"/>
    </source>
</evidence>
<feature type="transmembrane region" description="Helical" evidence="17">
    <location>
        <begin position="173"/>
        <end position="196"/>
    </location>
</feature>
<proteinExistence type="inferred from homology"/>
<dbReference type="GO" id="GO:0008137">
    <property type="term" value="F:NADH dehydrogenase (ubiquinone) activity"/>
    <property type="evidence" value="ECO:0007669"/>
    <property type="project" value="UniProtKB-UniRule"/>
</dbReference>
<keyword evidence="14 17" id="KW-0496">Mitochondrion</keyword>
<comment type="catalytic activity">
    <reaction evidence="16 17">
        <text>a ubiquinone + NADH + 5 H(+)(in) = a ubiquinol + NAD(+) + 4 H(+)(out)</text>
        <dbReference type="Rhea" id="RHEA:29091"/>
        <dbReference type="Rhea" id="RHEA-COMP:9565"/>
        <dbReference type="Rhea" id="RHEA-COMP:9566"/>
        <dbReference type="ChEBI" id="CHEBI:15378"/>
        <dbReference type="ChEBI" id="CHEBI:16389"/>
        <dbReference type="ChEBI" id="CHEBI:17976"/>
        <dbReference type="ChEBI" id="CHEBI:57540"/>
        <dbReference type="ChEBI" id="CHEBI:57945"/>
        <dbReference type="EC" id="7.1.1.2"/>
    </reaction>
</comment>
<dbReference type="EMBL" id="MK270530">
    <property type="protein sequence ID" value="QHQ98581.1"/>
    <property type="molecule type" value="Genomic_DNA"/>
</dbReference>
<evidence type="ECO:0000256" key="4">
    <source>
        <dbReference type="ARBA" id="ARBA00012944"/>
    </source>
</evidence>
<gene>
    <name evidence="19" type="primary">nad4</name>
</gene>
<dbReference type="InterPro" id="IPR001750">
    <property type="entry name" value="ND/Mrp_TM"/>
</dbReference>
<reference evidence="19" key="1">
    <citation type="journal article" date="2019" name="Zool. Scr.">
        <title>Mitochondrial genome reorganization characterizes various lineages of mesostigmatid mites (Acari: Parasitiformes).</title>
        <authorList>
            <person name="Li W.-N."/>
            <person name="Shao R."/>
            <person name="Zhang Q."/>
            <person name="Deng W."/>
            <person name="Xue X.-F."/>
        </authorList>
    </citation>
    <scope>NUCLEOTIDE SEQUENCE</scope>
</reference>
<keyword evidence="10 17" id="KW-0249">Electron transport</keyword>
<feature type="transmembrane region" description="Helical" evidence="17">
    <location>
        <begin position="266"/>
        <end position="286"/>
    </location>
</feature>
<dbReference type="GO" id="GO:0042773">
    <property type="term" value="P:ATP synthesis coupled electron transport"/>
    <property type="evidence" value="ECO:0007669"/>
    <property type="project" value="InterPro"/>
</dbReference>
<evidence type="ECO:0000256" key="5">
    <source>
        <dbReference type="ARBA" id="ARBA00021006"/>
    </source>
</evidence>
<sequence length="436" mass="51031">MFISMILMFFMMMVFKNKFLIMVFLMFFIYMMFLLEMSNMTLFFINSEIYIDLMSMIMILLSVWIMIMVVLSMNNLNSNLFLFLCLNMMFMLIMCFSMINLIWFYIFFEAVLIPIILMIFFWGNQLERLSAGMYMLLYTLMGSLPLLIIFLVSDEKFLLFKFVEFLYLESSSKYVTLFYFMAFLIKLPMYGFHVWLPKAHTEAPVGGSMVLAGVLLKLGGYGIYRMMNLLPNKNLMVLDSYILSLSILGSVFIGMLCLCQIDLKILIAYSSVCHMGMVIGGLMSMNKWGEEGILLMMLSHGLCSSALFCVANFFYERFFTRNMMLLKGLMMIFPSMSFWWFVLSTMNMAAPPSMNFLSEILLMGGLLKWSMFMLILLWLISFLSGFYSLYMYSLTQHGKVVYLFSSSMVSLREYSLMLFHVFPLLLYLLKMEIFML</sequence>
<comment type="function">
    <text evidence="1">Core subunit of the mitochondrial membrane respiratory chain NADH dehydrogenase (Complex I) that is believed to belong to the minimal assembly required for catalysis. Complex I functions in the transfer of electrons from NADH to the respiratory chain. The immediate electron acceptor for the enzyme is believed to be ubiquinone.</text>
</comment>
<evidence type="ECO:0000256" key="17">
    <source>
        <dbReference type="RuleBase" id="RU003297"/>
    </source>
</evidence>
<keyword evidence="8 17" id="KW-0812">Transmembrane</keyword>
<dbReference type="InterPro" id="IPR003918">
    <property type="entry name" value="NADH_UbQ_OxRdtase"/>
</dbReference>
<keyword evidence="6 17" id="KW-0813">Transport</keyword>
<feature type="transmembrane region" description="Helical" evidence="17">
    <location>
        <begin position="203"/>
        <end position="224"/>
    </location>
</feature>
<evidence type="ECO:0000256" key="10">
    <source>
        <dbReference type="ARBA" id="ARBA00022982"/>
    </source>
</evidence>
<evidence type="ECO:0000256" key="13">
    <source>
        <dbReference type="ARBA" id="ARBA00023075"/>
    </source>
</evidence>
<evidence type="ECO:0000313" key="19">
    <source>
        <dbReference type="EMBL" id="QHQ98581.1"/>
    </source>
</evidence>
<evidence type="ECO:0000256" key="14">
    <source>
        <dbReference type="ARBA" id="ARBA00023128"/>
    </source>
</evidence>
<evidence type="ECO:0000256" key="7">
    <source>
        <dbReference type="ARBA" id="ARBA00022660"/>
    </source>
</evidence>
<comment type="function">
    <text evidence="17">Core subunit of the mitochondrial membrane respiratory chain NADH dehydrogenase (Complex I) which catalyzes electron transfer from NADH through the respiratory chain, using ubiquinone as an electron acceptor. Essential for the catalytic activity and assembly of complex I.</text>
</comment>
<feature type="transmembrane region" description="Helical" evidence="17">
    <location>
        <begin position="411"/>
        <end position="429"/>
    </location>
</feature>
<keyword evidence="13 17" id="KW-0830">Ubiquinone</keyword>
<feature type="transmembrane region" description="Helical" evidence="17">
    <location>
        <begin position="236"/>
        <end position="259"/>
    </location>
</feature>
<feature type="transmembrane region" description="Helical" evidence="17">
    <location>
        <begin position="292"/>
        <end position="314"/>
    </location>
</feature>
<dbReference type="PRINTS" id="PR01437">
    <property type="entry name" value="NUOXDRDTASE4"/>
</dbReference>
<geneLocation type="mitochondrion" evidence="19"/>
<keyword evidence="11 17" id="KW-1133">Transmembrane helix</keyword>
<feature type="transmembrane region" description="Helical" evidence="17">
    <location>
        <begin position="105"/>
        <end position="123"/>
    </location>
</feature>